<keyword evidence="9 11" id="KW-0175">Coiled coil</keyword>
<dbReference type="InterPro" id="IPR049408">
    <property type="entry name" value="UVSSA_N_a-solenoid_rpt"/>
</dbReference>
<dbReference type="Proteomes" id="UP001652624">
    <property type="component" value="Chromosome 3"/>
</dbReference>
<evidence type="ECO:0000256" key="6">
    <source>
        <dbReference type="ARBA" id="ARBA00022763"/>
    </source>
</evidence>
<evidence type="ECO:0000256" key="3">
    <source>
        <dbReference type="ARBA" id="ARBA00022111"/>
    </source>
</evidence>
<feature type="region of interest" description="Disordered" evidence="12">
    <location>
        <begin position="428"/>
        <end position="457"/>
    </location>
</feature>
<evidence type="ECO:0000256" key="7">
    <source>
        <dbReference type="ARBA" id="ARBA00022771"/>
    </source>
</evidence>
<protein>
    <recommendedName>
        <fullName evidence="3">UV-stimulated scaffold protein A</fullName>
    </recommendedName>
</protein>
<keyword evidence="14" id="KW-1185">Reference proteome</keyword>
<dbReference type="Pfam" id="PF20867">
    <property type="entry name" value="UVSSA_N"/>
    <property type="match status" value="1"/>
</dbReference>
<evidence type="ECO:0000256" key="1">
    <source>
        <dbReference type="ARBA" id="ARBA00004286"/>
    </source>
</evidence>
<evidence type="ECO:0000256" key="4">
    <source>
        <dbReference type="ARBA" id="ARBA00022454"/>
    </source>
</evidence>
<evidence type="ECO:0000256" key="2">
    <source>
        <dbReference type="ARBA" id="ARBA00009240"/>
    </source>
</evidence>
<feature type="compositionally biased region" description="Acidic residues" evidence="12">
    <location>
        <begin position="255"/>
        <end position="272"/>
    </location>
</feature>
<feature type="compositionally biased region" description="Basic and acidic residues" evidence="12">
    <location>
        <begin position="571"/>
        <end position="590"/>
    </location>
</feature>
<feature type="region of interest" description="Disordered" evidence="12">
    <location>
        <begin position="568"/>
        <end position="605"/>
    </location>
</feature>
<feature type="coiled-coil region" evidence="11">
    <location>
        <begin position="157"/>
        <end position="195"/>
    </location>
</feature>
<dbReference type="Pfam" id="PF09740">
    <property type="entry name" value="DUF2043"/>
    <property type="match status" value="1"/>
</dbReference>
<keyword evidence="7" id="KW-0863">Zinc-finger</keyword>
<evidence type="ECO:0000256" key="5">
    <source>
        <dbReference type="ARBA" id="ARBA00022723"/>
    </source>
</evidence>
<evidence type="ECO:0000313" key="14">
    <source>
        <dbReference type="Proteomes" id="UP001652624"/>
    </source>
</evidence>
<evidence type="ECO:0000256" key="9">
    <source>
        <dbReference type="ARBA" id="ARBA00023054"/>
    </source>
</evidence>
<feature type="region of interest" description="Disordered" evidence="12">
    <location>
        <begin position="241"/>
        <end position="272"/>
    </location>
</feature>
<keyword evidence="10" id="KW-0234">DNA repair</keyword>
<reference evidence="15" key="1">
    <citation type="submission" date="2025-08" db="UniProtKB">
        <authorList>
            <consortium name="RefSeq"/>
        </authorList>
    </citation>
    <scope>IDENTIFICATION</scope>
</reference>
<sequence length="689" mass="76619">MDSALARLVDELTTSGEPRLDAAKMRALKRECRASEEQLDCAYRLLMAQLGRAHAQVRLSTFQAMEQLFARSHHFRSLLVSDFQDFLALTLGTEHARPLPPPRETAQRLKRATLQAVQGWVAKYGPAYKKLELGFHFLRHNKQVDFQDVDVRTPAERKRAEEKQKRLERIYKERAEQAANDMEEMSEEIRCCLTEVDSCFRLLVPFDLAEASRQSGEGTPAPEEEEQPCCSKSLPPCAPCPPVGAHQTASKPASEDSDGDEDGEENPVLEDGDGGLNGFVRCHGLGSYKYTLQVELCADSLRVQEDENNQAIVHSARDALKLIQNKFLPAVGSWVQLFTRAGARVPLEDAIRLKVELEAMLRRGQELAIHPDVSSGREVTSEDEDEDFVEVPEKEGYEPCIPAHLRPEYGRVSLSGLAAGAPLSTGLEAAQGSQVRKDEEAQDPTSAAAQPHSLRGRVLPGARAARGPQEAGSLAGAPVPVVPFGLDLCYWGQEPPSSRVLRADPEHRFWRPLEMEADGQAHGEPEPRGSRHITFAGTFQPVQHRCRAPKPDGRLCERQDRLKCPFHGKIIPRDEVGQPLDPDDRAREQQLQEQRQAGQPGWKDPEFLRDVEAATGVDLGSAHGRGRGRGRWRKHPGLADLKCQANTSRARLAKKVLAKASVQRVAAAMNKIDQKKHEKFQNQFNYALK</sequence>
<evidence type="ECO:0000259" key="13">
    <source>
        <dbReference type="Pfam" id="PF09740"/>
    </source>
</evidence>
<name>A0ABM3X6A3_ERIEU</name>
<organism evidence="14 15">
    <name type="scientific">Erinaceus europaeus</name>
    <name type="common">Western European hedgehog</name>
    <dbReference type="NCBI Taxonomy" id="9365"/>
    <lineage>
        <taxon>Eukaryota</taxon>
        <taxon>Metazoa</taxon>
        <taxon>Chordata</taxon>
        <taxon>Craniata</taxon>
        <taxon>Vertebrata</taxon>
        <taxon>Euteleostomi</taxon>
        <taxon>Mammalia</taxon>
        <taxon>Eutheria</taxon>
        <taxon>Laurasiatheria</taxon>
        <taxon>Eulipotyphla</taxon>
        <taxon>Erinaceidae</taxon>
        <taxon>Erinaceinae</taxon>
        <taxon>Erinaceus</taxon>
    </lineage>
</organism>
<dbReference type="InterPro" id="IPR018610">
    <property type="entry name" value="UVSSA"/>
</dbReference>
<dbReference type="PANTHER" id="PTHR28670:SF1">
    <property type="entry name" value="UV-STIMULATED SCAFFOLD PROTEIN A"/>
    <property type="match status" value="1"/>
</dbReference>
<dbReference type="RefSeq" id="XP_060044351.1">
    <property type="nucleotide sequence ID" value="XM_060188368.1"/>
</dbReference>
<proteinExistence type="inferred from homology"/>
<evidence type="ECO:0000256" key="10">
    <source>
        <dbReference type="ARBA" id="ARBA00023204"/>
    </source>
</evidence>
<keyword evidence="4" id="KW-0158">Chromosome</keyword>
<dbReference type="InterPro" id="IPR049431">
    <property type="entry name" value="UVSSA_C"/>
</dbReference>
<keyword evidence="8" id="KW-0862">Zinc</keyword>
<comment type="subcellular location">
    <subcellularLocation>
        <location evidence="1">Chromosome</location>
    </subcellularLocation>
</comment>
<keyword evidence="6" id="KW-0227">DNA damage</keyword>
<dbReference type="GeneID" id="103126812"/>
<evidence type="ECO:0000256" key="8">
    <source>
        <dbReference type="ARBA" id="ARBA00022833"/>
    </source>
</evidence>
<evidence type="ECO:0000256" key="11">
    <source>
        <dbReference type="SAM" id="Coils"/>
    </source>
</evidence>
<feature type="domain" description="UV-stimulated scaffold protein A C-terminal" evidence="13">
    <location>
        <begin position="479"/>
        <end position="581"/>
    </location>
</feature>
<comment type="similarity">
    <text evidence="2">Belongs to the UVSSA family.</text>
</comment>
<evidence type="ECO:0000313" key="15">
    <source>
        <dbReference type="RefSeq" id="XP_060044351.1"/>
    </source>
</evidence>
<accession>A0ABM3X6A3</accession>
<dbReference type="PANTHER" id="PTHR28670">
    <property type="entry name" value="UV-STIMULATED SCAFFOLD PROTEIN A"/>
    <property type="match status" value="1"/>
</dbReference>
<evidence type="ECO:0000256" key="12">
    <source>
        <dbReference type="SAM" id="MobiDB-lite"/>
    </source>
</evidence>
<keyword evidence="5" id="KW-0479">Metal-binding</keyword>
<gene>
    <name evidence="15" type="primary">UVSSA</name>
</gene>